<sequence>MSDSSTLRSSPTRTHRSSRLSTIGSEANDKKRSIRGRRSSMSVKEVIDGVEITKDVIIGDDISKVNEKNSSLLSIKMAAIEEEEKHLMNYIKKLQNEKEEWDKMLQNYEKSVVVAKNEVNKPIMLSSKHIEEVRVEYMGTRDTPSSVEIALAMKPFLRKKAELQISQNQKLRAEVEAAEKRFRRLQELIKIQEKYLNYENKDELLAQKAECDAILFQIENWAAKHGFSERLTVI</sequence>
<keyword evidence="3" id="KW-1185">Reference proteome</keyword>
<reference evidence="3" key="1">
    <citation type="submission" date="2012-04" db="EMBL/GenBank/DDBJ databases">
        <title>The Genome Sequence of Loa loa.</title>
        <authorList>
            <consortium name="The Broad Institute Genome Sequencing Platform"/>
            <consortium name="Broad Institute Genome Sequencing Center for Infectious Disease"/>
            <person name="Nutman T.B."/>
            <person name="Fink D.L."/>
            <person name="Russ C."/>
            <person name="Young S."/>
            <person name="Zeng Q."/>
            <person name="Gargeya S."/>
            <person name="Alvarado L."/>
            <person name="Berlin A."/>
            <person name="Chapman S.B."/>
            <person name="Chen Z."/>
            <person name="Freedman E."/>
            <person name="Gellesch M."/>
            <person name="Goldberg J."/>
            <person name="Griggs A."/>
            <person name="Gujja S."/>
            <person name="Heilman E.R."/>
            <person name="Heiman D."/>
            <person name="Howarth C."/>
            <person name="Mehta T."/>
            <person name="Neiman D."/>
            <person name="Pearson M."/>
            <person name="Roberts A."/>
            <person name="Saif S."/>
            <person name="Shea T."/>
            <person name="Shenoy N."/>
            <person name="Sisk P."/>
            <person name="Stolte C."/>
            <person name="Sykes S."/>
            <person name="White J."/>
            <person name="Yandava C."/>
            <person name="Haas B."/>
            <person name="Henn M.R."/>
            <person name="Nusbaum C."/>
            <person name="Birren B."/>
        </authorList>
    </citation>
    <scope>NUCLEOTIDE SEQUENCE [LARGE SCALE GENOMIC DNA]</scope>
</reference>
<protein>
    <submittedName>
        <fullName evidence="4">Uncharacterized protein</fullName>
    </submittedName>
</protein>
<dbReference type="AlphaFoldDB" id="A0A1I7VAN6"/>
<name>A0A1I7VAN6_LOALO</name>
<accession>A0A1I7VAN6</accession>
<proteinExistence type="predicted"/>
<evidence type="ECO:0000256" key="1">
    <source>
        <dbReference type="SAM" id="Coils"/>
    </source>
</evidence>
<evidence type="ECO:0000313" key="4">
    <source>
        <dbReference type="WBParaSite" id="EN70_11692"/>
    </source>
</evidence>
<evidence type="ECO:0000256" key="2">
    <source>
        <dbReference type="SAM" id="MobiDB-lite"/>
    </source>
</evidence>
<organism evidence="3 4">
    <name type="scientific">Loa loa</name>
    <name type="common">Eye worm</name>
    <name type="synonym">Filaria loa</name>
    <dbReference type="NCBI Taxonomy" id="7209"/>
    <lineage>
        <taxon>Eukaryota</taxon>
        <taxon>Metazoa</taxon>
        <taxon>Ecdysozoa</taxon>
        <taxon>Nematoda</taxon>
        <taxon>Chromadorea</taxon>
        <taxon>Rhabditida</taxon>
        <taxon>Spirurina</taxon>
        <taxon>Spiruromorpha</taxon>
        <taxon>Filarioidea</taxon>
        <taxon>Onchocercidae</taxon>
        <taxon>Loa</taxon>
    </lineage>
</organism>
<reference evidence="4" key="2">
    <citation type="submission" date="2016-11" db="UniProtKB">
        <authorList>
            <consortium name="WormBaseParasite"/>
        </authorList>
    </citation>
    <scope>IDENTIFICATION</scope>
</reference>
<feature type="compositionally biased region" description="Low complexity" evidence="2">
    <location>
        <begin position="1"/>
        <end position="12"/>
    </location>
</feature>
<dbReference type="Proteomes" id="UP000095285">
    <property type="component" value="Unassembled WGS sequence"/>
</dbReference>
<feature type="coiled-coil region" evidence="1">
    <location>
        <begin position="77"/>
        <end position="118"/>
    </location>
</feature>
<evidence type="ECO:0000313" key="3">
    <source>
        <dbReference type="Proteomes" id="UP000095285"/>
    </source>
</evidence>
<feature type="coiled-coil region" evidence="1">
    <location>
        <begin position="161"/>
        <end position="195"/>
    </location>
</feature>
<dbReference type="WBParaSite" id="EN70_11692">
    <property type="protein sequence ID" value="EN70_11692"/>
    <property type="gene ID" value="EN70_11692"/>
</dbReference>
<feature type="region of interest" description="Disordered" evidence="2">
    <location>
        <begin position="1"/>
        <end position="40"/>
    </location>
</feature>
<keyword evidence="1" id="KW-0175">Coiled coil</keyword>